<evidence type="ECO:0000256" key="1">
    <source>
        <dbReference type="SAM" id="Phobius"/>
    </source>
</evidence>
<dbReference type="FunCoup" id="A0A4W3I568">
    <property type="interactions" value="67"/>
</dbReference>
<gene>
    <name evidence="2" type="primary">tmem69</name>
</gene>
<dbReference type="AlphaFoldDB" id="A0A4W3I568"/>
<sequence>MIRVGSQGPLWGVRLLSSLPIGAGTKRRGKTVRNQVTGDQRATRTRIRGTRRAVTSLSGSQVQKLLQLQGNSNTIGIYHSFSSKKIVSLTTSKYFQIHKQRSTVCWNQTQLFHESFQKRKTKEEPENRELDLMRYDFKEIKSTPKPAIYLGCAGLIPFIAAPLIMAVTETYFPEVAFAQITYGASILSFLGGIRWGFAVPENSPAKPDWLNLGNSVILPLLAWIALVFNNLTESAVMVIMGLGVALHYDLSLLPSYPSWFKALRTILTVVATFSLVATMMIKSAYPEKRLKSNDKGNQNF</sequence>
<dbReference type="STRING" id="7868.ENSCMIP00000022606"/>
<dbReference type="GeneTree" id="ENSGT00390000015318"/>
<keyword evidence="3" id="KW-1185">Reference proteome</keyword>
<dbReference type="Pfam" id="PF11911">
    <property type="entry name" value="DUF3429"/>
    <property type="match status" value="1"/>
</dbReference>
<keyword evidence="1" id="KW-0472">Membrane</keyword>
<organism evidence="2 3">
    <name type="scientific">Callorhinchus milii</name>
    <name type="common">Ghost shark</name>
    <dbReference type="NCBI Taxonomy" id="7868"/>
    <lineage>
        <taxon>Eukaryota</taxon>
        <taxon>Metazoa</taxon>
        <taxon>Chordata</taxon>
        <taxon>Craniata</taxon>
        <taxon>Vertebrata</taxon>
        <taxon>Chondrichthyes</taxon>
        <taxon>Holocephali</taxon>
        <taxon>Chimaeriformes</taxon>
        <taxon>Callorhinchidae</taxon>
        <taxon>Callorhinchus</taxon>
    </lineage>
</organism>
<feature type="transmembrane region" description="Helical" evidence="1">
    <location>
        <begin position="147"/>
        <end position="168"/>
    </location>
</feature>
<reference evidence="2" key="5">
    <citation type="submission" date="2025-09" db="UniProtKB">
        <authorList>
            <consortium name="Ensembl"/>
        </authorList>
    </citation>
    <scope>IDENTIFICATION</scope>
</reference>
<dbReference type="OMA" id="NESRNIM"/>
<protein>
    <submittedName>
        <fullName evidence="2">Transmembrane protein 69</fullName>
    </submittedName>
</protein>
<reference evidence="3" key="2">
    <citation type="journal article" date="2007" name="PLoS Biol.">
        <title>Survey sequencing and comparative analysis of the elephant shark (Callorhinchus milii) genome.</title>
        <authorList>
            <person name="Venkatesh B."/>
            <person name="Kirkness E.F."/>
            <person name="Loh Y.H."/>
            <person name="Halpern A.L."/>
            <person name="Lee A.P."/>
            <person name="Johnson J."/>
            <person name="Dandona N."/>
            <person name="Viswanathan L.D."/>
            <person name="Tay A."/>
            <person name="Venter J.C."/>
            <person name="Strausberg R.L."/>
            <person name="Brenner S."/>
        </authorList>
    </citation>
    <scope>NUCLEOTIDE SEQUENCE [LARGE SCALE GENOMIC DNA]</scope>
</reference>
<reference evidence="3" key="1">
    <citation type="journal article" date="2006" name="Science">
        <title>Ancient noncoding elements conserved in the human genome.</title>
        <authorList>
            <person name="Venkatesh B."/>
            <person name="Kirkness E.F."/>
            <person name="Loh Y.H."/>
            <person name="Halpern A.L."/>
            <person name="Lee A.P."/>
            <person name="Johnson J."/>
            <person name="Dandona N."/>
            <person name="Viswanathan L.D."/>
            <person name="Tay A."/>
            <person name="Venter J.C."/>
            <person name="Strausberg R.L."/>
            <person name="Brenner S."/>
        </authorList>
    </citation>
    <scope>NUCLEOTIDE SEQUENCE [LARGE SCALE GENOMIC DNA]</scope>
</reference>
<reference evidence="2" key="4">
    <citation type="submission" date="2025-08" db="UniProtKB">
        <authorList>
            <consortium name="Ensembl"/>
        </authorList>
    </citation>
    <scope>IDENTIFICATION</scope>
</reference>
<evidence type="ECO:0000313" key="2">
    <source>
        <dbReference type="Ensembl" id="ENSCMIP00000022606.1"/>
    </source>
</evidence>
<keyword evidence="1" id="KW-0812">Transmembrane</keyword>
<feature type="transmembrane region" description="Helical" evidence="1">
    <location>
        <begin position="209"/>
        <end position="228"/>
    </location>
</feature>
<name>A0A4W3I568_CALMI</name>
<reference evidence="3" key="3">
    <citation type="journal article" date="2014" name="Nature">
        <title>Elephant shark genome provides unique insights into gnathostome evolution.</title>
        <authorList>
            <consortium name="International Elephant Shark Genome Sequencing Consortium"/>
            <person name="Venkatesh B."/>
            <person name="Lee A.P."/>
            <person name="Ravi V."/>
            <person name="Maurya A.K."/>
            <person name="Lian M.M."/>
            <person name="Swann J.B."/>
            <person name="Ohta Y."/>
            <person name="Flajnik M.F."/>
            <person name="Sutoh Y."/>
            <person name="Kasahara M."/>
            <person name="Hoon S."/>
            <person name="Gangu V."/>
            <person name="Roy S.W."/>
            <person name="Irimia M."/>
            <person name="Korzh V."/>
            <person name="Kondrychyn I."/>
            <person name="Lim Z.W."/>
            <person name="Tay B.H."/>
            <person name="Tohari S."/>
            <person name="Kong K.W."/>
            <person name="Ho S."/>
            <person name="Lorente-Galdos B."/>
            <person name="Quilez J."/>
            <person name="Marques-Bonet T."/>
            <person name="Raney B.J."/>
            <person name="Ingham P.W."/>
            <person name="Tay A."/>
            <person name="Hillier L.W."/>
            <person name="Minx P."/>
            <person name="Boehm T."/>
            <person name="Wilson R.K."/>
            <person name="Brenner S."/>
            <person name="Warren W.C."/>
        </authorList>
    </citation>
    <scope>NUCLEOTIDE SEQUENCE [LARGE SCALE GENOMIC DNA]</scope>
</reference>
<dbReference type="InterPro" id="IPR021836">
    <property type="entry name" value="DUF3429"/>
</dbReference>
<proteinExistence type="predicted"/>
<dbReference type="Proteomes" id="UP000314986">
    <property type="component" value="Unassembled WGS sequence"/>
</dbReference>
<dbReference type="InParanoid" id="A0A4W3I568"/>
<dbReference type="PANTHER" id="PTHR15887:SF1">
    <property type="entry name" value="TRANSMEMBRANE PROTEIN 69"/>
    <property type="match status" value="1"/>
</dbReference>
<feature type="transmembrane region" description="Helical" evidence="1">
    <location>
        <begin position="180"/>
        <end position="197"/>
    </location>
</feature>
<dbReference type="Ensembl" id="ENSCMIT00000022994.1">
    <property type="protein sequence ID" value="ENSCMIP00000022606.1"/>
    <property type="gene ID" value="ENSCMIG00000010171.1"/>
</dbReference>
<evidence type="ECO:0000313" key="3">
    <source>
        <dbReference type="Proteomes" id="UP000314986"/>
    </source>
</evidence>
<keyword evidence="1" id="KW-1133">Transmembrane helix</keyword>
<accession>A0A4W3I568</accession>
<dbReference type="PANTHER" id="PTHR15887">
    <property type="entry name" value="TRANSMEMBRANE PROTEIN 69"/>
    <property type="match status" value="1"/>
</dbReference>
<feature type="transmembrane region" description="Helical" evidence="1">
    <location>
        <begin position="265"/>
        <end position="285"/>
    </location>
</feature>